<reference evidence="1" key="1">
    <citation type="submission" date="2022-10" db="EMBL/GenBank/DDBJ databases">
        <title>The WGS of Solirubrobacter phytolaccae KCTC 29190.</title>
        <authorList>
            <person name="Jiang Z."/>
        </authorList>
    </citation>
    <scope>NUCLEOTIDE SEQUENCE</scope>
    <source>
        <strain evidence="1">KCTC 29190</strain>
    </source>
</reference>
<name>A0A9X3NBF4_9ACTN</name>
<comment type="caution">
    <text evidence="1">The sequence shown here is derived from an EMBL/GenBank/DDBJ whole genome shotgun (WGS) entry which is preliminary data.</text>
</comment>
<organism evidence="1 2">
    <name type="scientific">Solirubrobacter phytolaccae</name>
    <dbReference type="NCBI Taxonomy" id="1404360"/>
    <lineage>
        <taxon>Bacteria</taxon>
        <taxon>Bacillati</taxon>
        <taxon>Actinomycetota</taxon>
        <taxon>Thermoleophilia</taxon>
        <taxon>Solirubrobacterales</taxon>
        <taxon>Solirubrobacteraceae</taxon>
        <taxon>Solirubrobacter</taxon>
    </lineage>
</organism>
<protein>
    <submittedName>
        <fullName evidence="1">Uncharacterized protein</fullName>
    </submittedName>
</protein>
<dbReference type="AlphaFoldDB" id="A0A9X3NBF4"/>
<keyword evidence="2" id="KW-1185">Reference proteome</keyword>
<gene>
    <name evidence="1" type="ORF">OJ997_23480</name>
</gene>
<proteinExistence type="predicted"/>
<dbReference type="RefSeq" id="WP_270027686.1">
    <property type="nucleotide sequence ID" value="NZ_JAPDDP010000050.1"/>
</dbReference>
<evidence type="ECO:0000313" key="2">
    <source>
        <dbReference type="Proteomes" id="UP001147653"/>
    </source>
</evidence>
<dbReference type="EMBL" id="JAPDDP010000050">
    <property type="protein sequence ID" value="MDA0183293.1"/>
    <property type="molecule type" value="Genomic_DNA"/>
</dbReference>
<accession>A0A9X3NBF4</accession>
<dbReference type="Proteomes" id="UP001147653">
    <property type="component" value="Unassembled WGS sequence"/>
</dbReference>
<evidence type="ECO:0000313" key="1">
    <source>
        <dbReference type="EMBL" id="MDA0183293.1"/>
    </source>
</evidence>
<sequence length="62" mass="7572">MDDRSTRPAAETSRTERFRTRLRDRRQRRAWRRERRKGVVDAYDATNRAESENLRGGFFKTR</sequence>